<keyword evidence="5 11" id="KW-0067">ATP-binding</keyword>
<evidence type="ECO:0000256" key="5">
    <source>
        <dbReference type="ARBA" id="ARBA00022840"/>
    </source>
</evidence>
<gene>
    <name evidence="14" type="ORF">BAGA_06030</name>
</gene>
<evidence type="ECO:0000259" key="12">
    <source>
        <dbReference type="PROSITE" id="PS51198"/>
    </source>
</evidence>
<dbReference type="Proteomes" id="UP000027778">
    <property type="component" value="Unassembled WGS sequence"/>
</dbReference>
<dbReference type="SUPFAM" id="SSF52540">
    <property type="entry name" value="P-loop containing nucleoside triphosphate hydrolases"/>
    <property type="match status" value="1"/>
</dbReference>
<keyword evidence="4 11" id="KW-0347">Helicase</keyword>
<dbReference type="InterPro" id="IPR014017">
    <property type="entry name" value="DNA_helicase_UvrD-like_C"/>
</dbReference>
<evidence type="ECO:0000256" key="9">
    <source>
        <dbReference type="ARBA" id="ARBA00034808"/>
    </source>
</evidence>
<protein>
    <recommendedName>
        <fullName evidence="9">DNA 3'-5' helicase</fullName>
        <ecNumber evidence="9">5.6.2.4</ecNumber>
    </recommendedName>
</protein>
<feature type="binding site" evidence="11">
    <location>
        <begin position="22"/>
        <end position="29"/>
    </location>
    <ligand>
        <name>ATP</name>
        <dbReference type="ChEBI" id="CHEBI:30616"/>
    </ligand>
</feature>
<dbReference type="InterPro" id="IPR000212">
    <property type="entry name" value="DNA_helicase_UvrD/REP"/>
</dbReference>
<comment type="catalytic activity">
    <reaction evidence="8">
        <text>Couples ATP hydrolysis with the unwinding of duplex DNA by translocating in the 3'-5' direction.</text>
        <dbReference type="EC" id="5.6.2.4"/>
    </reaction>
</comment>
<dbReference type="PANTHER" id="PTHR11070:SF2">
    <property type="entry name" value="ATP-DEPENDENT DNA HELICASE SRS2"/>
    <property type="match status" value="1"/>
</dbReference>
<accession>A0A073KBU1</accession>
<keyword evidence="3 11" id="KW-0378">Hydrolase</keyword>
<keyword evidence="15" id="KW-1185">Reference proteome</keyword>
<dbReference type="Gene3D" id="1.10.10.160">
    <property type="match status" value="1"/>
</dbReference>
<dbReference type="PROSITE" id="PS51217">
    <property type="entry name" value="UVRD_HELICASE_CTER"/>
    <property type="match status" value="1"/>
</dbReference>
<evidence type="ECO:0000313" key="14">
    <source>
        <dbReference type="EMBL" id="KEK23966.1"/>
    </source>
</evidence>
<evidence type="ECO:0000259" key="13">
    <source>
        <dbReference type="PROSITE" id="PS51217"/>
    </source>
</evidence>
<dbReference type="STRING" id="574375.AZF08_20260"/>
<evidence type="ECO:0000256" key="2">
    <source>
        <dbReference type="ARBA" id="ARBA00022741"/>
    </source>
</evidence>
<dbReference type="GO" id="GO:0043138">
    <property type="term" value="F:3'-5' DNA helicase activity"/>
    <property type="evidence" value="ECO:0007669"/>
    <property type="project" value="UniProtKB-EC"/>
</dbReference>
<dbReference type="EMBL" id="JOTM01000011">
    <property type="protein sequence ID" value="KEK23966.1"/>
    <property type="molecule type" value="Genomic_DNA"/>
</dbReference>
<keyword evidence="7" id="KW-0413">Isomerase</keyword>
<proteinExistence type="inferred from homology"/>
<evidence type="ECO:0000256" key="8">
    <source>
        <dbReference type="ARBA" id="ARBA00034617"/>
    </source>
</evidence>
<dbReference type="InterPro" id="IPR014016">
    <property type="entry name" value="UvrD-like_ATP-bd"/>
</dbReference>
<evidence type="ECO:0000256" key="11">
    <source>
        <dbReference type="PROSITE-ProRule" id="PRU00560"/>
    </source>
</evidence>
<comment type="similarity">
    <text evidence="1">Belongs to the helicase family. UvrD subfamily.</text>
</comment>
<dbReference type="GO" id="GO:0016887">
    <property type="term" value="F:ATP hydrolysis activity"/>
    <property type="evidence" value="ECO:0007669"/>
    <property type="project" value="RHEA"/>
</dbReference>
<dbReference type="GO" id="GO:0000725">
    <property type="term" value="P:recombinational repair"/>
    <property type="evidence" value="ECO:0007669"/>
    <property type="project" value="TreeGrafter"/>
</dbReference>
<dbReference type="PROSITE" id="PS51198">
    <property type="entry name" value="UVRD_HELICASE_ATP_BIND"/>
    <property type="match status" value="1"/>
</dbReference>
<feature type="domain" description="UvrD-like helicase ATP-binding" evidence="12">
    <location>
        <begin position="1"/>
        <end position="287"/>
    </location>
</feature>
<evidence type="ECO:0000256" key="10">
    <source>
        <dbReference type="ARBA" id="ARBA00048988"/>
    </source>
</evidence>
<dbReference type="eggNOG" id="COG0210">
    <property type="taxonomic scope" value="Bacteria"/>
</dbReference>
<dbReference type="RefSeq" id="WP_033675072.1">
    <property type="nucleotide sequence ID" value="NZ_JOTM01000011.1"/>
</dbReference>
<organism evidence="14 15">
    <name type="scientific">Bacillus gaemokensis</name>
    <dbReference type="NCBI Taxonomy" id="574375"/>
    <lineage>
        <taxon>Bacteria</taxon>
        <taxon>Bacillati</taxon>
        <taxon>Bacillota</taxon>
        <taxon>Bacilli</taxon>
        <taxon>Bacillales</taxon>
        <taxon>Bacillaceae</taxon>
        <taxon>Bacillus</taxon>
        <taxon>Bacillus cereus group</taxon>
    </lineage>
</organism>
<name>A0A073KBU1_9BACI</name>
<sequence length="652" mass="75363">MKLTNEQKEAVITVEGNVSCIASAGSGKTSSFVTRIAYMIQEKNIDPLNILAITFTKKASEEMKKRLAKMIGKEKAEKVPMGTFHSICYRLLKVLDKDFDKMKIAPDWWRFGLINDLCKEGNDKNPNGLNLGIKAGELASFISYQKSNGIEPHQPVLINDDVDYVDGVSRSLLQEAYETYERVKEGSRQIDFDDMILHMYKKLKEDASFREKLGKQYKYIMVDEYQDTAIIIREIIRMINDTNVFVVGDFRQSIYKFINAKVENILNFKDDFKDVKLIELNKNFRSTQNIVALSNQIIANSPIEKYKDYKPSESVAEVGEEVKFTAYQNEDNQIEGIADEVEKLHEQGVPLKEIAILVRTNAQTAIIEDIFAERDIPYEVSKSMSFFDRKEVLDILSYARVAVDETDDASFRRIYNTPNRYLSKRSLEQLDSFASEKEIALTSAVRFTPQNSDWKFKRNMDSLMSIISELRHQAESNVNAGRVLRNIVNATRYRNHINETTTTASQIDEKLDSVERLCEMGAKFPNIRAFLAHIMKIKEKQKKAKGTDAVQIVTMHSSKGLEWDVVFVPNCNEDLMPHHMNNDIEEERRLFYVACSRPRKKLYISYYIYDGEMEIQNEGLFITELLGEDKTMEMKKTLFRGIREVHTYYPFK</sequence>
<dbReference type="CDD" id="cd17932">
    <property type="entry name" value="DEXQc_UvrD"/>
    <property type="match status" value="1"/>
</dbReference>
<reference evidence="14 15" key="1">
    <citation type="submission" date="2014-06" db="EMBL/GenBank/DDBJ databases">
        <title>Draft genome sequence of Bacillus gaemokensis JCM 15801 (MCCC 1A00707).</title>
        <authorList>
            <person name="Lai Q."/>
            <person name="Liu Y."/>
            <person name="Shao Z."/>
        </authorList>
    </citation>
    <scope>NUCLEOTIDE SEQUENCE [LARGE SCALE GENOMIC DNA]</scope>
    <source>
        <strain evidence="14 15">JCM 15801</strain>
    </source>
</reference>
<comment type="catalytic activity">
    <reaction evidence="10">
        <text>ATP + H2O = ADP + phosphate + H(+)</text>
        <dbReference type="Rhea" id="RHEA:13065"/>
        <dbReference type="ChEBI" id="CHEBI:15377"/>
        <dbReference type="ChEBI" id="CHEBI:15378"/>
        <dbReference type="ChEBI" id="CHEBI:30616"/>
        <dbReference type="ChEBI" id="CHEBI:43474"/>
        <dbReference type="ChEBI" id="CHEBI:456216"/>
        <dbReference type="EC" id="5.6.2.4"/>
    </reaction>
</comment>
<evidence type="ECO:0000256" key="1">
    <source>
        <dbReference type="ARBA" id="ARBA00009922"/>
    </source>
</evidence>
<dbReference type="InterPro" id="IPR013986">
    <property type="entry name" value="DExx_box_DNA_helicase_dom_sf"/>
</dbReference>
<evidence type="ECO:0000256" key="6">
    <source>
        <dbReference type="ARBA" id="ARBA00023125"/>
    </source>
</evidence>
<evidence type="ECO:0000256" key="7">
    <source>
        <dbReference type="ARBA" id="ARBA00023235"/>
    </source>
</evidence>
<comment type="caution">
    <text evidence="14">The sequence shown here is derived from an EMBL/GenBank/DDBJ whole genome shotgun (WGS) entry which is preliminary data.</text>
</comment>
<feature type="domain" description="UvrD-like helicase C-terminal" evidence="13">
    <location>
        <begin position="288"/>
        <end position="560"/>
    </location>
</feature>
<dbReference type="Pfam" id="PF00580">
    <property type="entry name" value="UvrD-helicase"/>
    <property type="match status" value="1"/>
</dbReference>
<dbReference type="AlphaFoldDB" id="A0A073KBU1"/>
<dbReference type="GO" id="GO:0005524">
    <property type="term" value="F:ATP binding"/>
    <property type="evidence" value="ECO:0007669"/>
    <property type="project" value="UniProtKB-UniRule"/>
</dbReference>
<dbReference type="EC" id="5.6.2.4" evidence="9"/>
<dbReference type="OrthoDB" id="9810135at2"/>
<evidence type="ECO:0000313" key="15">
    <source>
        <dbReference type="Proteomes" id="UP000027778"/>
    </source>
</evidence>
<dbReference type="Gene3D" id="3.40.50.300">
    <property type="entry name" value="P-loop containing nucleotide triphosphate hydrolases"/>
    <property type="match status" value="2"/>
</dbReference>
<dbReference type="PANTHER" id="PTHR11070">
    <property type="entry name" value="UVRD / RECB / PCRA DNA HELICASE FAMILY MEMBER"/>
    <property type="match status" value="1"/>
</dbReference>
<evidence type="ECO:0000256" key="4">
    <source>
        <dbReference type="ARBA" id="ARBA00022806"/>
    </source>
</evidence>
<evidence type="ECO:0000256" key="3">
    <source>
        <dbReference type="ARBA" id="ARBA00022801"/>
    </source>
</evidence>
<keyword evidence="2 11" id="KW-0547">Nucleotide-binding</keyword>
<keyword evidence="6" id="KW-0238">DNA-binding</keyword>
<dbReference type="InterPro" id="IPR027417">
    <property type="entry name" value="P-loop_NTPase"/>
</dbReference>
<dbReference type="GO" id="GO:0003677">
    <property type="term" value="F:DNA binding"/>
    <property type="evidence" value="ECO:0007669"/>
    <property type="project" value="UniProtKB-KW"/>
</dbReference>
<dbReference type="Pfam" id="PF13361">
    <property type="entry name" value="UvrD_C"/>
    <property type="match status" value="1"/>
</dbReference>
<dbReference type="Gene3D" id="1.10.486.10">
    <property type="entry name" value="PCRA, domain 4"/>
    <property type="match status" value="1"/>
</dbReference>